<keyword evidence="9" id="KW-0449">Lipoprotein</keyword>
<reference evidence="15" key="3">
    <citation type="submission" date="2015-06" db="UniProtKB">
        <authorList>
            <consortium name="EnsemblMetazoa"/>
        </authorList>
    </citation>
    <scope>IDENTIFICATION</scope>
</reference>
<dbReference type="KEGG" id="hro:HELRODRAFT_95902"/>
<evidence type="ECO:0000259" key="13">
    <source>
        <dbReference type="PROSITE" id="PS51188"/>
    </source>
</evidence>
<dbReference type="CTD" id="20217634"/>
<keyword evidence="3" id="KW-0597">Phosphoprotein</keyword>
<dbReference type="Pfam" id="PF00684">
    <property type="entry name" value="DnaJ_CXXCXGXG"/>
    <property type="match status" value="1"/>
</dbReference>
<dbReference type="SMART" id="SM00271">
    <property type="entry name" value="DnaJ"/>
    <property type="match status" value="1"/>
</dbReference>
<dbReference type="GeneID" id="20217634"/>
<dbReference type="Proteomes" id="UP000015101">
    <property type="component" value="Unassembled WGS sequence"/>
</dbReference>
<dbReference type="FunCoup" id="T1G987">
    <property type="interactions" value="1374"/>
</dbReference>
<dbReference type="PROSITE" id="PS51188">
    <property type="entry name" value="ZF_CR"/>
    <property type="match status" value="1"/>
</dbReference>
<dbReference type="Gene3D" id="2.10.230.10">
    <property type="entry name" value="Heat shock protein DnaJ, cysteine-rich domain"/>
    <property type="match status" value="1"/>
</dbReference>
<dbReference type="EMBL" id="KB097639">
    <property type="protein sequence ID" value="ESN92603.1"/>
    <property type="molecule type" value="Genomic_DNA"/>
</dbReference>
<dbReference type="GO" id="GO:0008270">
    <property type="term" value="F:zinc ion binding"/>
    <property type="evidence" value="ECO:0007669"/>
    <property type="project" value="UniProtKB-KW"/>
</dbReference>
<dbReference type="InterPro" id="IPR001305">
    <property type="entry name" value="HSP_DnaJ_Cys-rich_dom"/>
</dbReference>
<dbReference type="AlphaFoldDB" id="T1G987"/>
<dbReference type="InterPro" id="IPR012724">
    <property type="entry name" value="DnaJ"/>
</dbReference>
<dbReference type="GO" id="GO:0009408">
    <property type="term" value="P:response to heat"/>
    <property type="evidence" value="ECO:0007669"/>
    <property type="project" value="InterPro"/>
</dbReference>
<dbReference type="STRING" id="6412.T1G987"/>
<dbReference type="Pfam" id="PF00226">
    <property type="entry name" value="DnaJ"/>
    <property type="match status" value="1"/>
</dbReference>
<dbReference type="EMBL" id="AMQM01001752">
    <property type="status" value="NOT_ANNOTATED_CDS"/>
    <property type="molecule type" value="Genomic_DNA"/>
</dbReference>
<dbReference type="GO" id="GO:0030544">
    <property type="term" value="F:Hsp70 protein binding"/>
    <property type="evidence" value="ECO:0007669"/>
    <property type="project" value="InterPro"/>
</dbReference>
<dbReference type="FunFam" id="1.10.287.110:FF:000014">
    <property type="entry name" value="dnaJ homolog subfamily A member 1"/>
    <property type="match status" value="1"/>
</dbReference>
<feature type="domain" description="CR-type" evidence="13">
    <location>
        <begin position="122"/>
        <end position="206"/>
    </location>
</feature>
<dbReference type="GO" id="GO:0016020">
    <property type="term" value="C:membrane"/>
    <property type="evidence" value="ECO:0007669"/>
    <property type="project" value="UniProtKB-SubCell"/>
</dbReference>
<evidence type="ECO:0000256" key="9">
    <source>
        <dbReference type="ARBA" id="ARBA00023288"/>
    </source>
</evidence>
<dbReference type="Gene3D" id="1.10.287.110">
    <property type="entry name" value="DnaJ domain"/>
    <property type="match status" value="1"/>
</dbReference>
<dbReference type="PROSITE" id="PS50076">
    <property type="entry name" value="DNAJ_2"/>
    <property type="match status" value="1"/>
</dbReference>
<sequence length="404" mass="45246">MVKETGYYDLLGVKPNATPDELKKAYRKLALKYHPDKNPNEGEKFKAISQAYEVLADPKKRDLYDRGGEQAIKEGGVASEMHNPMDIFDMFFGGGRRGRSGPPKGKDVVHQIKVTLEELYNGSTRKLSLQKNIICPKCEGRGGKAGSVEKCANCRGTGMQTRIQQLAPGFMQQIQSVCVECQGQGEKIAAKDRCKECQGKKIIREKKILEIHVDKGMKDGQQIRFSGEGDQEPGLEPGDIVVILDESEHPVFRRIHSDLTMKMEINLTEALCGFQKTIKTLDDRCLVITSLPGEVIKHDEMKSILNEGMPFYKNPMEKGRLIVHFQVKFPENNWITGEKLVELEKLLPHRVESIIPDHAEECVLHKFDPATNRAGMNGRQGEAYDSDDESSGHHGGQRVQCASQ</sequence>
<proteinExistence type="inferred from homology"/>
<feature type="domain" description="J" evidence="12">
    <location>
        <begin position="6"/>
        <end position="68"/>
    </location>
</feature>
<accession>T1G987</accession>
<evidence type="ECO:0000313" key="15">
    <source>
        <dbReference type="EnsemblMetazoa" id="HelroP95902"/>
    </source>
</evidence>
<evidence type="ECO:0000256" key="8">
    <source>
        <dbReference type="ARBA" id="ARBA00023136"/>
    </source>
</evidence>
<dbReference type="eggNOG" id="KOG0712">
    <property type="taxonomic scope" value="Eukaryota"/>
</dbReference>
<evidence type="ECO:0000256" key="3">
    <source>
        <dbReference type="ARBA" id="ARBA00022553"/>
    </source>
</evidence>
<dbReference type="CDD" id="cd10719">
    <property type="entry name" value="DnaJ_zf"/>
    <property type="match status" value="1"/>
</dbReference>
<feature type="region of interest" description="Disordered" evidence="11">
    <location>
        <begin position="370"/>
        <end position="404"/>
    </location>
</feature>
<protein>
    <submittedName>
        <fullName evidence="14 15">Uncharacterized protein</fullName>
    </submittedName>
</protein>
<keyword evidence="4 10" id="KW-0479">Metal-binding</keyword>
<evidence type="ECO:0000256" key="6">
    <source>
        <dbReference type="ARBA" id="ARBA00022771"/>
    </source>
</evidence>
<reference evidence="14 16" key="2">
    <citation type="journal article" date="2013" name="Nature">
        <title>Insights into bilaterian evolution from three spiralian genomes.</title>
        <authorList>
            <person name="Simakov O."/>
            <person name="Marletaz F."/>
            <person name="Cho S.J."/>
            <person name="Edsinger-Gonzales E."/>
            <person name="Havlak P."/>
            <person name="Hellsten U."/>
            <person name="Kuo D.H."/>
            <person name="Larsson T."/>
            <person name="Lv J."/>
            <person name="Arendt D."/>
            <person name="Savage R."/>
            <person name="Osoegawa K."/>
            <person name="de Jong P."/>
            <person name="Grimwood J."/>
            <person name="Chapman J.A."/>
            <person name="Shapiro H."/>
            <person name="Aerts A."/>
            <person name="Otillar R.P."/>
            <person name="Terry A.Y."/>
            <person name="Boore J.L."/>
            <person name="Grigoriev I.V."/>
            <person name="Lindberg D.R."/>
            <person name="Seaver E.C."/>
            <person name="Weisblat D.A."/>
            <person name="Putnam N.H."/>
            <person name="Rokhsar D.S."/>
        </authorList>
    </citation>
    <scope>NUCLEOTIDE SEQUENCE</scope>
</reference>
<keyword evidence="2" id="KW-0488">Methylation</keyword>
<dbReference type="SUPFAM" id="SSF46565">
    <property type="entry name" value="Chaperone J-domain"/>
    <property type="match status" value="1"/>
</dbReference>
<dbReference type="GO" id="GO:0042026">
    <property type="term" value="P:protein refolding"/>
    <property type="evidence" value="ECO:0000318"/>
    <property type="project" value="GO_Central"/>
</dbReference>
<evidence type="ECO:0000256" key="4">
    <source>
        <dbReference type="ARBA" id="ARBA00022723"/>
    </source>
</evidence>
<dbReference type="EnsemblMetazoa" id="HelroT95902">
    <property type="protein sequence ID" value="HelroP95902"/>
    <property type="gene ID" value="HelroG95902"/>
</dbReference>
<keyword evidence="5" id="KW-0677">Repeat</keyword>
<comment type="subcellular location">
    <subcellularLocation>
        <location evidence="1">Membrane</location>
        <topology evidence="1">Lipid-anchor</topology>
    </subcellularLocation>
</comment>
<dbReference type="HOGENOM" id="CLU_017633_10_0_1"/>
<evidence type="ECO:0000256" key="11">
    <source>
        <dbReference type="SAM" id="MobiDB-lite"/>
    </source>
</evidence>
<dbReference type="FunFam" id="2.60.260.20:FF:000003">
    <property type="entry name" value="DnaJ subfamily A member 2"/>
    <property type="match status" value="1"/>
</dbReference>
<evidence type="ECO:0000256" key="1">
    <source>
        <dbReference type="ARBA" id="ARBA00004635"/>
    </source>
</evidence>
<evidence type="ECO:0000259" key="12">
    <source>
        <dbReference type="PROSITE" id="PS50076"/>
    </source>
</evidence>
<dbReference type="PROSITE" id="PS00636">
    <property type="entry name" value="DNAJ_1"/>
    <property type="match status" value="1"/>
</dbReference>
<dbReference type="InterPro" id="IPR008971">
    <property type="entry name" value="HSP40/DnaJ_pept-bd"/>
</dbReference>
<keyword evidence="8" id="KW-0472">Membrane</keyword>
<dbReference type="CDD" id="cd06257">
    <property type="entry name" value="DnaJ"/>
    <property type="match status" value="1"/>
</dbReference>
<dbReference type="FunFam" id="2.10.230.10:FF:000005">
    <property type="entry name" value="DnaJ homolog subfamily A member 1"/>
    <property type="match status" value="1"/>
</dbReference>
<organism evidence="15 16">
    <name type="scientific">Helobdella robusta</name>
    <name type="common">Californian leech</name>
    <dbReference type="NCBI Taxonomy" id="6412"/>
    <lineage>
        <taxon>Eukaryota</taxon>
        <taxon>Metazoa</taxon>
        <taxon>Spiralia</taxon>
        <taxon>Lophotrochozoa</taxon>
        <taxon>Annelida</taxon>
        <taxon>Clitellata</taxon>
        <taxon>Hirudinea</taxon>
        <taxon>Rhynchobdellida</taxon>
        <taxon>Glossiphoniidae</taxon>
        <taxon>Helobdella</taxon>
    </lineage>
</organism>
<dbReference type="HAMAP" id="MF_01152">
    <property type="entry name" value="DnaJ"/>
    <property type="match status" value="1"/>
</dbReference>
<dbReference type="Gene3D" id="2.60.260.20">
    <property type="entry name" value="Urease metallochaperone UreE, N-terminal domain"/>
    <property type="match status" value="2"/>
</dbReference>
<dbReference type="GO" id="GO:0051087">
    <property type="term" value="F:protein-folding chaperone binding"/>
    <property type="evidence" value="ECO:0000318"/>
    <property type="project" value="GO_Central"/>
</dbReference>
<dbReference type="GO" id="GO:0005524">
    <property type="term" value="F:ATP binding"/>
    <property type="evidence" value="ECO:0007669"/>
    <property type="project" value="InterPro"/>
</dbReference>
<dbReference type="OrthoDB" id="550424at2759"/>
<evidence type="ECO:0000313" key="14">
    <source>
        <dbReference type="EMBL" id="ESN92603.1"/>
    </source>
</evidence>
<dbReference type="InterPro" id="IPR002939">
    <property type="entry name" value="DnaJ_C"/>
</dbReference>
<dbReference type="CDD" id="cd10747">
    <property type="entry name" value="DnaJ_C"/>
    <property type="match status" value="1"/>
</dbReference>
<gene>
    <name evidence="15" type="primary">20217634</name>
    <name evidence="14" type="ORF">HELRODRAFT_95902</name>
</gene>
<dbReference type="InterPro" id="IPR036410">
    <property type="entry name" value="HSP_DnaJ_Cys-rich_dom_sf"/>
</dbReference>
<keyword evidence="16" id="KW-1185">Reference proteome</keyword>
<dbReference type="SUPFAM" id="SSF57938">
    <property type="entry name" value="DnaJ/Hsp40 cysteine-rich domain"/>
    <property type="match status" value="1"/>
</dbReference>
<name>T1G987_HELRO</name>
<evidence type="ECO:0000256" key="5">
    <source>
        <dbReference type="ARBA" id="ARBA00022737"/>
    </source>
</evidence>
<dbReference type="OMA" id="SILNEGM"/>
<feature type="zinc finger region" description="CR-type" evidence="10">
    <location>
        <begin position="122"/>
        <end position="206"/>
    </location>
</feature>
<dbReference type="PANTHER" id="PTHR43888">
    <property type="entry name" value="DNAJ-LIKE-2, ISOFORM A-RELATED"/>
    <property type="match status" value="1"/>
</dbReference>
<reference evidence="16" key="1">
    <citation type="submission" date="2012-12" db="EMBL/GenBank/DDBJ databases">
        <authorList>
            <person name="Hellsten U."/>
            <person name="Grimwood J."/>
            <person name="Chapman J.A."/>
            <person name="Shapiro H."/>
            <person name="Aerts A."/>
            <person name="Otillar R.P."/>
            <person name="Terry A.Y."/>
            <person name="Boore J.L."/>
            <person name="Simakov O."/>
            <person name="Marletaz F."/>
            <person name="Cho S.-J."/>
            <person name="Edsinger-Gonzales E."/>
            <person name="Havlak P."/>
            <person name="Kuo D.-H."/>
            <person name="Larsson T."/>
            <person name="Lv J."/>
            <person name="Arendt D."/>
            <person name="Savage R."/>
            <person name="Osoegawa K."/>
            <person name="de Jong P."/>
            <person name="Lindberg D.R."/>
            <person name="Seaver E.C."/>
            <person name="Weisblat D.A."/>
            <person name="Putnam N.H."/>
            <person name="Grigoriev I.V."/>
            <person name="Rokhsar D.S."/>
        </authorList>
    </citation>
    <scope>NUCLEOTIDE SEQUENCE</scope>
</reference>
<dbReference type="InterPro" id="IPR018253">
    <property type="entry name" value="DnaJ_domain_CS"/>
</dbReference>
<dbReference type="RefSeq" id="XP_009028927.1">
    <property type="nucleotide sequence ID" value="XM_009030679.1"/>
</dbReference>
<dbReference type="GO" id="GO:0051082">
    <property type="term" value="F:unfolded protein binding"/>
    <property type="evidence" value="ECO:0007669"/>
    <property type="project" value="InterPro"/>
</dbReference>
<dbReference type="GO" id="GO:0005737">
    <property type="term" value="C:cytoplasm"/>
    <property type="evidence" value="ECO:0000318"/>
    <property type="project" value="GO_Central"/>
</dbReference>
<dbReference type="InterPro" id="IPR036869">
    <property type="entry name" value="J_dom_sf"/>
</dbReference>
<keyword evidence="6 10" id="KW-0863">Zinc-finger</keyword>
<evidence type="ECO:0000313" key="16">
    <source>
        <dbReference type="Proteomes" id="UP000015101"/>
    </source>
</evidence>
<dbReference type="SUPFAM" id="SSF49493">
    <property type="entry name" value="HSP40/DnaJ peptide-binding domain"/>
    <property type="match status" value="2"/>
</dbReference>
<dbReference type="PRINTS" id="PR00625">
    <property type="entry name" value="JDOMAIN"/>
</dbReference>
<evidence type="ECO:0000256" key="7">
    <source>
        <dbReference type="ARBA" id="ARBA00022833"/>
    </source>
</evidence>
<dbReference type="InParanoid" id="T1G987"/>
<dbReference type="InterPro" id="IPR001623">
    <property type="entry name" value="DnaJ_domain"/>
</dbReference>
<dbReference type="Pfam" id="PF01556">
    <property type="entry name" value="DnaJ_C"/>
    <property type="match status" value="1"/>
</dbReference>
<evidence type="ECO:0000256" key="10">
    <source>
        <dbReference type="PROSITE-ProRule" id="PRU00546"/>
    </source>
</evidence>
<keyword evidence="7 10" id="KW-0862">Zinc</keyword>
<evidence type="ECO:0000256" key="2">
    <source>
        <dbReference type="ARBA" id="ARBA00022481"/>
    </source>
</evidence>
<dbReference type="GO" id="GO:0005829">
    <property type="term" value="C:cytosol"/>
    <property type="evidence" value="ECO:0000318"/>
    <property type="project" value="GO_Central"/>
</dbReference>
<dbReference type="InterPro" id="IPR044713">
    <property type="entry name" value="DNJA1/2-like"/>
</dbReference>